<proteinExistence type="predicted"/>
<dbReference type="EMBL" id="ML734623">
    <property type="protein sequence ID" value="KAB8244683.1"/>
    <property type="molecule type" value="Genomic_DNA"/>
</dbReference>
<gene>
    <name evidence="2" type="ORF">BDV35DRAFT_283915</name>
</gene>
<dbReference type="AlphaFoldDB" id="A0A5N6GW65"/>
<reference evidence="2" key="1">
    <citation type="submission" date="2019-04" db="EMBL/GenBank/DDBJ databases">
        <title>Friends and foes A comparative genomics study of 23 Aspergillus species from section Flavi.</title>
        <authorList>
            <consortium name="DOE Joint Genome Institute"/>
            <person name="Kjaerbolling I."/>
            <person name="Vesth T."/>
            <person name="Frisvad J.C."/>
            <person name="Nybo J.L."/>
            <person name="Theobald S."/>
            <person name="Kildgaard S."/>
            <person name="Isbrandt T."/>
            <person name="Kuo A."/>
            <person name="Sato A."/>
            <person name="Lyhne E.K."/>
            <person name="Kogle M.E."/>
            <person name="Wiebenga A."/>
            <person name="Kun R.S."/>
            <person name="Lubbers R.J."/>
            <person name="Makela M.R."/>
            <person name="Barry K."/>
            <person name="Chovatia M."/>
            <person name="Clum A."/>
            <person name="Daum C."/>
            <person name="Haridas S."/>
            <person name="He G."/>
            <person name="LaButti K."/>
            <person name="Lipzen A."/>
            <person name="Mondo S."/>
            <person name="Riley R."/>
            <person name="Salamov A."/>
            <person name="Simmons B.A."/>
            <person name="Magnuson J.K."/>
            <person name="Henrissat B."/>
            <person name="Mortensen U.H."/>
            <person name="Larsen T.O."/>
            <person name="Devries R.P."/>
            <person name="Grigoriev I.V."/>
            <person name="Machida M."/>
            <person name="Baker S.E."/>
            <person name="Andersen M.R."/>
        </authorList>
    </citation>
    <scope>NUCLEOTIDE SEQUENCE [LARGE SCALE GENOMIC DNA]</scope>
    <source>
        <strain evidence="2">CBS 121.62</strain>
    </source>
</reference>
<accession>A0A5N6GW65</accession>
<sequence>MVYDDLLDEIAEKDIPSSDFKLLLPSRKEYCHISLVKTRLKSAVAASYSSSQGHRSLGHDDDAGDGFDPNTPSQRPREPQLSHPSASLSFSAVERSKGSHSQGKSRQYCTQKCLLGLIKEG</sequence>
<dbReference type="Proteomes" id="UP000325434">
    <property type="component" value="Unassembled WGS sequence"/>
</dbReference>
<name>A0A5N6GW65_ASPFL</name>
<evidence type="ECO:0000313" key="2">
    <source>
        <dbReference type="EMBL" id="KAB8244683.1"/>
    </source>
</evidence>
<organism evidence="2">
    <name type="scientific">Aspergillus flavus</name>
    <dbReference type="NCBI Taxonomy" id="5059"/>
    <lineage>
        <taxon>Eukaryota</taxon>
        <taxon>Fungi</taxon>
        <taxon>Dikarya</taxon>
        <taxon>Ascomycota</taxon>
        <taxon>Pezizomycotina</taxon>
        <taxon>Eurotiomycetes</taxon>
        <taxon>Eurotiomycetidae</taxon>
        <taxon>Eurotiales</taxon>
        <taxon>Aspergillaceae</taxon>
        <taxon>Aspergillus</taxon>
        <taxon>Aspergillus subgen. Circumdati</taxon>
    </lineage>
</organism>
<protein>
    <submittedName>
        <fullName evidence="2">Uncharacterized protein</fullName>
    </submittedName>
</protein>
<evidence type="ECO:0000256" key="1">
    <source>
        <dbReference type="SAM" id="MobiDB-lite"/>
    </source>
</evidence>
<feature type="region of interest" description="Disordered" evidence="1">
    <location>
        <begin position="48"/>
        <end position="107"/>
    </location>
</feature>